<keyword evidence="3" id="KW-0808">Transferase</keyword>
<dbReference type="InterPro" id="IPR038709">
    <property type="entry name" value="RpoN_core-bd_sf"/>
</dbReference>
<dbReference type="PANTHER" id="PTHR32248">
    <property type="entry name" value="RNA POLYMERASE SIGMA-54 FACTOR"/>
    <property type="match status" value="1"/>
</dbReference>
<keyword evidence="6" id="KW-0731">Sigma factor</keyword>
<keyword evidence="7" id="KW-0238">DNA-binding</keyword>
<dbReference type="PROSITE" id="PS00718">
    <property type="entry name" value="SIGMA54_2"/>
    <property type="match status" value="1"/>
</dbReference>
<dbReference type="PRINTS" id="PR00045">
    <property type="entry name" value="SIGMA54FCT"/>
</dbReference>
<dbReference type="GO" id="GO:0003677">
    <property type="term" value="F:DNA binding"/>
    <property type="evidence" value="ECO:0007669"/>
    <property type="project" value="UniProtKB-KW"/>
</dbReference>
<dbReference type="GO" id="GO:0016987">
    <property type="term" value="F:sigma factor activity"/>
    <property type="evidence" value="ECO:0007669"/>
    <property type="project" value="UniProtKB-KW"/>
</dbReference>
<feature type="domain" description="RNA polymerase sigma factor 54 core-binding" evidence="10">
    <location>
        <begin position="98"/>
        <end position="286"/>
    </location>
</feature>
<dbReference type="Pfam" id="PF00309">
    <property type="entry name" value="Sigma54_AID"/>
    <property type="match status" value="1"/>
</dbReference>
<evidence type="ECO:0000256" key="1">
    <source>
        <dbReference type="ARBA" id="ARBA00008798"/>
    </source>
</evidence>
<dbReference type="GO" id="GO:0006352">
    <property type="term" value="P:DNA-templated transcription initiation"/>
    <property type="evidence" value="ECO:0007669"/>
    <property type="project" value="InterPro"/>
</dbReference>
<dbReference type="Gene3D" id="1.10.10.1330">
    <property type="entry name" value="RNA polymerase sigma-54 factor, core-binding domain"/>
    <property type="match status" value="1"/>
</dbReference>
<dbReference type="GO" id="GO:0001216">
    <property type="term" value="F:DNA-binding transcription activator activity"/>
    <property type="evidence" value="ECO:0007669"/>
    <property type="project" value="InterPro"/>
</dbReference>
<dbReference type="Pfam" id="PF04963">
    <property type="entry name" value="Sigma54_CBD"/>
    <property type="match status" value="1"/>
</dbReference>
<dbReference type="InterPro" id="IPR007634">
    <property type="entry name" value="RNA_pol_sigma_54_DNA-bd"/>
</dbReference>
<dbReference type="NCBIfam" id="TIGR02395">
    <property type="entry name" value="rpoN_sigma"/>
    <property type="match status" value="1"/>
</dbReference>
<dbReference type="Pfam" id="PF04552">
    <property type="entry name" value="Sigma54_DBD"/>
    <property type="match status" value="1"/>
</dbReference>
<evidence type="ECO:0000256" key="2">
    <source>
        <dbReference type="ARBA" id="ARBA00022478"/>
    </source>
</evidence>
<dbReference type="OrthoDB" id="9814402at2"/>
<organism evidence="11 12">
    <name type="scientific">Filimonas effusa</name>
    <dbReference type="NCBI Taxonomy" id="2508721"/>
    <lineage>
        <taxon>Bacteria</taxon>
        <taxon>Pseudomonadati</taxon>
        <taxon>Bacteroidota</taxon>
        <taxon>Chitinophagia</taxon>
        <taxon>Chitinophagales</taxon>
        <taxon>Chitinophagaceae</taxon>
        <taxon>Filimonas</taxon>
    </lineage>
</organism>
<proteinExistence type="inferred from homology"/>
<dbReference type="InterPro" id="IPR000394">
    <property type="entry name" value="RNA_pol_sigma_54"/>
</dbReference>
<dbReference type="GO" id="GO:0000428">
    <property type="term" value="C:DNA-directed RNA polymerase complex"/>
    <property type="evidence" value="ECO:0007669"/>
    <property type="project" value="UniProtKB-KW"/>
</dbReference>
<reference evidence="11 12" key="1">
    <citation type="submission" date="2019-01" db="EMBL/GenBank/DDBJ databases">
        <title>Filimonas sp. strain TTM-71.</title>
        <authorList>
            <person name="Chen W.-M."/>
        </authorList>
    </citation>
    <scope>NUCLEOTIDE SEQUENCE [LARGE SCALE GENOMIC DNA]</scope>
    <source>
        <strain evidence="11 12">TTM-71</strain>
    </source>
</reference>
<evidence type="ECO:0000313" key="12">
    <source>
        <dbReference type="Proteomes" id="UP000290545"/>
    </source>
</evidence>
<dbReference type="EMBL" id="SDHZ01000001">
    <property type="protein sequence ID" value="RXK86354.1"/>
    <property type="molecule type" value="Genomic_DNA"/>
</dbReference>
<sequence>MIHQQLGQKGQLKVLPQKIQFLNFLYLNRQELEMRIQNELIENPLLDLAPATDTGPESSEAVADFKGLEEYMYDDIPDYKAEYQNYLPDNAAVDKPVEDTVDFREDLKKQLRLVEADADIHEAGDYVIDSLNEHGMLDADAEALAEEYSFQVERFIDTATMQKAIDIVKTLEPPGVGAASVRESLLLQLQRTRKDPVCRKACTLLESYYDLLTAGSFDKVRTQMGLDEEEFQIVMQYITRFNPHPMVTTDQLQEKKQFIIPDLFLTSEDDRLVVSLNNPYSGRLSVGDYKLANVNSTPKEQKQAKQYISNKTTAASWFIGAVQQREATMLKIMEAIVAFQEAYFRTGDTDQLRPMILKQVADKAGVDISTVSRATANKYVETEFGMVSLKRLFSEGVHNTAGEVVSNRIIRDKIAAIIDGENKQQPHTDQQLADILRQNGIVIARRTVTKYREQLQLPVAQLRKLSASIQPK</sequence>
<evidence type="ECO:0000259" key="9">
    <source>
        <dbReference type="Pfam" id="PF04552"/>
    </source>
</evidence>
<evidence type="ECO:0000256" key="4">
    <source>
        <dbReference type="ARBA" id="ARBA00022695"/>
    </source>
</evidence>
<keyword evidence="4" id="KW-0548">Nucleotidyltransferase</keyword>
<evidence type="ECO:0000259" key="10">
    <source>
        <dbReference type="Pfam" id="PF04963"/>
    </source>
</evidence>
<dbReference type="AlphaFoldDB" id="A0A4Q1DAC6"/>
<dbReference type="Gene3D" id="1.10.10.60">
    <property type="entry name" value="Homeodomain-like"/>
    <property type="match status" value="1"/>
</dbReference>
<dbReference type="PROSITE" id="PS50044">
    <property type="entry name" value="SIGMA54_3"/>
    <property type="match status" value="1"/>
</dbReference>
<evidence type="ECO:0000256" key="3">
    <source>
        <dbReference type="ARBA" id="ARBA00022679"/>
    </source>
</evidence>
<keyword evidence="8" id="KW-0804">Transcription</keyword>
<name>A0A4Q1DAC6_9BACT</name>
<evidence type="ECO:0000256" key="8">
    <source>
        <dbReference type="ARBA" id="ARBA00023163"/>
    </source>
</evidence>
<keyword evidence="2" id="KW-0240">DNA-directed RNA polymerase</keyword>
<feature type="domain" description="RNA polymerase sigma factor 54 DNA-binding" evidence="9">
    <location>
        <begin position="306"/>
        <end position="464"/>
    </location>
</feature>
<comment type="caution">
    <text evidence="11">The sequence shown here is derived from an EMBL/GenBank/DDBJ whole genome shotgun (WGS) entry which is preliminary data.</text>
</comment>
<evidence type="ECO:0000256" key="6">
    <source>
        <dbReference type="ARBA" id="ARBA00023082"/>
    </source>
</evidence>
<dbReference type="Proteomes" id="UP000290545">
    <property type="component" value="Unassembled WGS sequence"/>
</dbReference>
<comment type="similarity">
    <text evidence="1">Belongs to the sigma-54 factor family.</text>
</comment>
<gene>
    <name evidence="11" type="primary">rpoN</name>
    <name evidence="11" type="ORF">ESB13_05995</name>
</gene>
<evidence type="ECO:0000313" key="11">
    <source>
        <dbReference type="EMBL" id="RXK86354.1"/>
    </source>
</evidence>
<dbReference type="PIRSF" id="PIRSF000774">
    <property type="entry name" value="RpoN"/>
    <property type="match status" value="1"/>
</dbReference>
<protein>
    <submittedName>
        <fullName evidence="11">RNA polymerase sigma-54 factor</fullName>
    </submittedName>
</protein>
<evidence type="ECO:0000256" key="5">
    <source>
        <dbReference type="ARBA" id="ARBA00023015"/>
    </source>
</evidence>
<dbReference type="GO" id="GO:0016779">
    <property type="term" value="F:nucleotidyltransferase activity"/>
    <property type="evidence" value="ECO:0007669"/>
    <property type="project" value="UniProtKB-KW"/>
</dbReference>
<keyword evidence="12" id="KW-1185">Reference proteome</keyword>
<evidence type="ECO:0000256" key="7">
    <source>
        <dbReference type="ARBA" id="ARBA00023125"/>
    </source>
</evidence>
<dbReference type="PANTHER" id="PTHR32248:SF4">
    <property type="entry name" value="RNA POLYMERASE SIGMA-54 FACTOR"/>
    <property type="match status" value="1"/>
</dbReference>
<dbReference type="RefSeq" id="WP_129002104.1">
    <property type="nucleotide sequence ID" value="NZ_SDHZ01000001.1"/>
</dbReference>
<dbReference type="InterPro" id="IPR007046">
    <property type="entry name" value="RNA_pol_sigma_54_core-bd"/>
</dbReference>
<keyword evidence="5" id="KW-0805">Transcription regulation</keyword>
<accession>A0A4Q1DAC6</accession>